<dbReference type="AlphaFoldDB" id="A0A2P2K1N9"/>
<sequence>MPFSPCLLSLFFFFFFSNFQGKRKEKSLRK</sequence>
<organism evidence="1">
    <name type="scientific">Rhizophora mucronata</name>
    <name type="common">Asiatic mangrove</name>
    <dbReference type="NCBI Taxonomy" id="61149"/>
    <lineage>
        <taxon>Eukaryota</taxon>
        <taxon>Viridiplantae</taxon>
        <taxon>Streptophyta</taxon>
        <taxon>Embryophyta</taxon>
        <taxon>Tracheophyta</taxon>
        <taxon>Spermatophyta</taxon>
        <taxon>Magnoliopsida</taxon>
        <taxon>eudicotyledons</taxon>
        <taxon>Gunneridae</taxon>
        <taxon>Pentapetalae</taxon>
        <taxon>rosids</taxon>
        <taxon>fabids</taxon>
        <taxon>Malpighiales</taxon>
        <taxon>Rhizophoraceae</taxon>
        <taxon>Rhizophora</taxon>
    </lineage>
</organism>
<protein>
    <submittedName>
        <fullName evidence="1">Uncharacterized protein</fullName>
    </submittedName>
</protein>
<name>A0A2P2K1N9_RHIMU</name>
<accession>A0A2P2K1N9</accession>
<reference evidence="1" key="1">
    <citation type="submission" date="2018-02" db="EMBL/GenBank/DDBJ databases">
        <title>Rhizophora mucronata_Transcriptome.</title>
        <authorList>
            <person name="Meera S.P."/>
            <person name="Sreeshan A."/>
            <person name="Augustine A."/>
        </authorList>
    </citation>
    <scope>NUCLEOTIDE SEQUENCE</scope>
    <source>
        <tissue evidence="1">Leaf</tissue>
    </source>
</reference>
<proteinExistence type="predicted"/>
<dbReference type="EMBL" id="GGEC01019152">
    <property type="protein sequence ID" value="MBW99635.1"/>
    <property type="molecule type" value="Transcribed_RNA"/>
</dbReference>
<evidence type="ECO:0000313" key="1">
    <source>
        <dbReference type="EMBL" id="MBW99635.1"/>
    </source>
</evidence>